<accession>A0A8J8NAG4</accession>
<dbReference type="InterPro" id="IPR045865">
    <property type="entry name" value="ACT-like_dom_sf"/>
</dbReference>
<evidence type="ECO:0000313" key="12">
    <source>
        <dbReference type="Proteomes" id="UP000785679"/>
    </source>
</evidence>
<dbReference type="SUPFAM" id="SSF53850">
    <property type="entry name" value="Periplasmic binding protein-like II"/>
    <property type="match status" value="1"/>
</dbReference>
<dbReference type="PANTHER" id="PTHR21022:SF19">
    <property type="entry name" value="PREPHENATE DEHYDRATASE-RELATED"/>
    <property type="match status" value="1"/>
</dbReference>
<dbReference type="Pfam" id="PF00800">
    <property type="entry name" value="PDT"/>
    <property type="match status" value="1"/>
</dbReference>
<evidence type="ECO:0000256" key="4">
    <source>
        <dbReference type="ARBA" id="ARBA00023141"/>
    </source>
</evidence>
<evidence type="ECO:0000259" key="9">
    <source>
        <dbReference type="PROSITE" id="PS51671"/>
    </source>
</evidence>
<dbReference type="OrthoDB" id="1058301at2759"/>
<evidence type="ECO:0000256" key="7">
    <source>
        <dbReference type="ARBA" id="ARBA00047848"/>
    </source>
</evidence>
<dbReference type="InterPro" id="IPR001086">
    <property type="entry name" value="Preph_deHydtase"/>
</dbReference>
<dbReference type="NCBIfam" id="NF008865">
    <property type="entry name" value="PRK11898.1"/>
    <property type="match status" value="1"/>
</dbReference>
<comment type="catalytic activity">
    <reaction evidence="7">
        <text>prephenate + H(+) = 3-phenylpyruvate + CO2 + H2O</text>
        <dbReference type="Rhea" id="RHEA:21648"/>
        <dbReference type="ChEBI" id="CHEBI:15377"/>
        <dbReference type="ChEBI" id="CHEBI:15378"/>
        <dbReference type="ChEBI" id="CHEBI:16526"/>
        <dbReference type="ChEBI" id="CHEBI:18005"/>
        <dbReference type="ChEBI" id="CHEBI:29934"/>
        <dbReference type="EC" id="4.2.1.51"/>
    </reaction>
</comment>
<dbReference type="InterPro" id="IPR030395">
    <property type="entry name" value="GP_PDE_dom"/>
</dbReference>
<dbReference type="PROSITE" id="PS51671">
    <property type="entry name" value="ACT"/>
    <property type="match status" value="1"/>
</dbReference>
<dbReference type="FunFam" id="3.30.70.260:FF:000012">
    <property type="entry name" value="Prephenate dehydratase"/>
    <property type="match status" value="1"/>
</dbReference>
<dbReference type="InterPro" id="IPR002912">
    <property type="entry name" value="ACT_dom"/>
</dbReference>
<dbReference type="Gene3D" id="3.40.190.10">
    <property type="entry name" value="Periplasmic binding protein-like II"/>
    <property type="match status" value="2"/>
</dbReference>
<dbReference type="Gene3D" id="3.20.20.190">
    <property type="entry name" value="Phosphatidylinositol (PI) phosphodiesterase"/>
    <property type="match status" value="1"/>
</dbReference>
<feature type="domain" description="GP-PDE" evidence="10">
    <location>
        <begin position="153"/>
        <end position="374"/>
    </location>
</feature>
<dbReference type="GO" id="GO:0004664">
    <property type="term" value="F:prephenate dehydratase activity"/>
    <property type="evidence" value="ECO:0007669"/>
    <property type="project" value="UniProtKB-EC"/>
</dbReference>
<protein>
    <recommendedName>
        <fullName evidence="2">prephenate dehydratase</fullName>
        <ecNumber evidence="2">4.2.1.51</ecNumber>
    </recommendedName>
</protein>
<comment type="caution">
    <text evidence="11">The sequence shown here is derived from an EMBL/GenBank/DDBJ whole genome shotgun (WGS) entry which is preliminary data.</text>
</comment>
<dbReference type="CDD" id="cd13632">
    <property type="entry name" value="PBP2_Aa-PDT_like"/>
    <property type="match status" value="1"/>
</dbReference>
<dbReference type="CDD" id="cd04905">
    <property type="entry name" value="ACT_CM-PDT"/>
    <property type="match status" value="1"/>
</dbReference>
<dbReference type="PANTHER" id="PTHR21022">
    <property type="entry name" value="PREPHENATE DEHYDRATASE P PROTEIN"/>
    <property type="match status" value="1"/>
</dbReference>
<organism evidence="11 12">
    <name type="scientific">Halteria grandinella</name>
    <dbReference type="NCBI Taxonomy" id="5974"/>
    <lineage>
        <taxon>Eukaryota</taxon>
        <taxon>Sar</taxon>
        <taxon>Alveolata</taxon>
        <taxon>Ciliophora</taxon>
        <taxon>Intramacronucleata</taxon>
        <taxon>Spirotrichea</taxon>
        <taxon>Stichotrichia</taxon>
        <taxon>Sporadotrichida</taxon>
        <taxon>Halteriidae</taxon>
        <taxon>Halteria</taxon>
    </lineage>
</organism>
<evidence type="ECO:0000313" key="11">
    <source>
        <dbReference type="EMBL" id="TNV71115.1"/>
    </source>
</evidence>
<dbReference type="SUPFAM" id="SSF55021">
    <property type="entry name" value="ACT-like"/>
    <property type="match status" value="1"/>
</dbReference>
<dbReference type="GO" id="GO:0009094">
    <property type="term" value="P:L-phenylalanine biosynthetic process"/>
    <property type="evidence" value="ECO:0007669"/>
    <property type="project" value="UniProtKB-KW"/>
</dbReference>
<evidence type="ECO:0000259" key="8">
    <source>
        <dbReference type="PROSITE" id="PS51171"/>
    </source>
</evidence>
<dbReference type="FunFam" id="3.40.190.10:FF:000064">
    <property type="entry name" value="Prephenate dehydratase"/>
    <property type="match status" value="1"/>
</dbReference>
<evidence type="ECO:0000256" key="1">
    <source>
        <dbReference type="ARBA" id="ARBA00004741"/>
    </source>
</evidence>
<keyword evidence="12" id="KW-1185">Reference proteome</keyword>
<feature type="domain" description="Prephenate dehydratase" evidence="8">
    <location>
        <begin position="382"/>
        <end position="557"/>
    </location>
</feature>
<keyword evidence="5" id="KW-0584">Phenylalanine biosynthesis</keyword>
<dbReference type="InterPro" id="IPR017946">
    <property type="entry name" value="PLC-like_Pdiesterase_TIM-brl"/>
</dbReference>
<evidence type="ECO:0000256" key="5">
    <source>
        <dbReference type="ARBA" id="ARBA00023222"/>
    </source>
</evidence>
<dbReference type="Gene3D" id="3.30.70.260">
    <property type="match status" value="1"/>
</dbReference>
<keyword evidence="3" id="KW-0028">Amino-acid biosynthesis</keyword>
<gene>
    <name evidence="11" type="ORF">FGO68_gene4221</name>
</gene>
<dbReference type="GO" id="GO:0008081">
    <property type="term" value="F:phosphoric diester hydrolase activity"/>
    <property type="evidence" value="ECO:0007669"/>
    <property type="project" value="InterPro"/>
</dbReference>
<dbReference type="Pfam" id="PF03009">
    <property type="entry name" value="GDPD"/>
    <property type="match status" value="1"/>
</dbReference>
<name>A0A8J8NAG4_HALGN</name>
<evidence type="ECO:0000256" key="6">
    <source>
        <dbReference type="ARBA" id="ARBA00023239"/>
    </source>
</evidence>
<dbReference type="PROSITE" id="PS51171">
    <property type="entry name" value="PREPHENATE_DEHYDR_3"/>
    <property type="match status" value="1"/>
</dbReference>
<dbReference type="GO" id="GO:0005737">
    <property type="term" value="C:cytoplasm"/>
    <property type="evidence" value="ECO:0007669"/>
    <property type="project" value="TreeGrafter"/>
</dbReference>
<sequence length="655" mass="71558">MTVWSLLNCSNVFPRKRQHRESPTCSKEMYLSRINKAVKVVPIPRFSISSLVTTEISESILCSECIKRSSTESSSMSVATNAGTRVCKTSMAIREATSPAACPPIPSATAINCGETNPESSFPCRTKPMAERAVVSKKCALIVPRVTVQPSKVKIYAHRGSSIHHPELTMAAYIAAIEDGADGFECDVRITKDNQLVLWHDADMERICGHSARIADTTLSEIKDVYPEAITLEDLLILARDNKKDLAIETKHPVPTGSEVEKKVLELLNQEKAFADTYIMSFSWLALEKVRLISPQQKTVALLNKRFNGLMRRFTSAGAIGPSISTLRERPELSRDERNLFVWTVDDAHDMRFCADRGVDVLITNTPSYARSVLGYHQQVSTYAYLGPKGTFTEAALKKITSSNDRLMPYANVTAALDAVRLGKAHFALVPIENSVEGVVARTLDELATGEPLTIVGEVTLPVSFALMVKGDTKEILRIATHPHAEAQCRNYVATNYPDAELIATASTAAAAEAISRGEFDAAIAAPVAAAHYGLRVIADNIGDNVGAITRFILVSKPGTIPKNTGFDRTSLAVFIGIDHAGALLDILTEFAKRDVNLTFIQSRPTGLELGHYHFIIDAEGHIADTSVKEAVESLRAICEDIRFLGSYPREKASK</sequence>
<dbReference type="GO" id="GO:0006629">
    <property type="term" value="P:lipid metabolic process"/>
    <property type="evidence" value="ECO:0007669"/>
    <property type="project" value="InterPro"/>
</dbReference>
<reference evidence="11" key="1">
    <citation type="submission" date="2019-06" db="EMBL/GenBank/DDBJ databases">
        <authorList>
            <person name="Zheng W."/>
        </authorList>
    </citation>
    <scope>NUCLEOTIDE SEQUENCE</scope>
    <source>
        <strain evidence="11">QDHG01</strain>
    </source>
</reference>
<comment type="pathway">
    <text evidence="1">Amino-acid biosynthesis; L-phenylalanine biosynthesis; phenylpyruvate from prephenate: step 1/1.</text>
</comment>
<evidence type="ECO:0000256" key="2">
    <source>
        <dbReference type="ARBA" id="ARBA00013147"/>
    </source>
</evidence>
<dbReference type="PROSITE" id="PS00857">
    <property type="entry name" value="PREPHENATE_DEHYDR_1"/>
    <property type="match status" value="1"/>
</dbReference>
<proteinExistence type="predicted"/>
<feature type="domain" description="ACT" evidence="9">
    <location>
        <begin position="572"/>
        <end position="649"/>
    </location>
</feature>
<dbReference type="EMBL" id="RRYP01030625">
    <property type="protein sequence ID" value="TNV71115.1"/>
    <property type="molecule type" value="Genomic_DNA"/>
</dbReference>
<dbReference type="InterPro" id="IPR018528">
    <property type="entry name" value="Preph_deHydtase_CS"/>
</dbReference>
<dbReference type="Proteomes" id="UP000785679">
    <property type="component" value="Unassembled WGS sequence"/>
</dbReference>
<dbReference type="Pfam" id="PF01842">
    <property type="entry name" value="ACT"/>
    <property type="match status" value="1"/>
</dbReference>
<evidence type="ECO:0000256" key="3">
    <source>
        <dbReference type="ARBA" id="ARBA00022605"/>
    </source>
</evidence>
<keyword evidence="4" id="KW-0057">Aromatic amino acid biosynthesis</keyword>
<dbReference type="AlphaFoldDB" id="A0A8J8NAG4"/>
<dbReference type="EC" id="4.2.1.51" evidence="2"/>
<dbReference type="PROSITE" id="PS51704">
    <property type="entry name" value="GP_PDE"/>
    <property type="match status" value="1"/>
</dbReference>
<evidence type="ECO:0000259" key="10">
    <source>
        <dbReference type="PROSITE" id="PS51704"/>
    </source>
</evidence>
<keyword evidence="6" id="KW-0456">Lyase</keyword>
<dbReference type="SUPFAM" id="SSF51695">
    <property type="entry name" value="PLC-like phosphodiesterases"/>
    <property type="match status" value="1"/>
</dbReference>